<dbReference type="InterPro" id="IPR008780">
    <property type="entry name" value="Plasmodium_Vir"/>
</dbReference>
<evidence type="ECO:0000256" key="1">
    <source>
        <dbReference type="SAM" id="Phobius"/>
    </source>
</evidence>
<feature type="transmembrane region" description="Helical" evidence="1">
    <location>
        <begin position="258"/>
        <end position="280"/>
    </location>
</feature>
<dbReference type="VEuPathDB" id="PlasmoDB:PCOAH_00017730"/>
<keyword evidence="1" id="KW-1133">Transmembrane helix</keyword>
<organism evidence="2 3">
    <name type="scientific">Plasmodium coatneyi</name>
    <dbReference type="NCBI Taxonomy" id="208452"/>
    <lineage>
        <taxon>Eukaryota</taxon>
        <taxon>Sar</taxon>
        <taxon>Alveolata</taxon>
        <taxon>Apicomplexa</taxon>
        <taxon>Aconoidasida</taxon>
        <taxon>Haemosporida</taxon>
        <taxon>Plasmodiidae</taxon>
        <taxon>Plasmodium</taxon>
    </lineage>
</organism>
<dbReference type="RefSeq" id="XP_019914268.1">
    <property type="nucleotide sequence ID" value="XM_020058582.1"/>
</dbReference>
<keyword evidence="3" id="KW-1185">Reference proteome</keyword>
<name>A0A1B1DXR8_9APIC</name>
<dbReference type="Pfam" id="PF05795">
    <property type="entry name" value="Plasmodium_Vir"/>
    <property type="match status" value="1"/>
</dbReference>
<gene>
    <name evidence="2" type="ORF">PCOAH_00017730</name>
</gene>
<evidence type="ECO:0000313" key="3">
    <source>
        <dbReference type="Proteomes" id="UP000092716"/>
    </source>
</evidence>
<proteinExistence type="predicted"/>
<dbReference type="Proteomes" id="UP000092716">
    <property type="component" value="Chromosome 7"/>
</dbReference>
<accession>A0A1B1DXR8</accession>
<dbReference type="KEGG" id="pcot:PCOAH_00017730"/>
<keyword evidence="1" id="KW-0472">Membrane</keyword>
<evidence type="ECO:0000313" key="2">
    <source>
        <dbReference type="EMBL" id="ANQ07573.1"/>
    </source>
</evidence>
<dbReference type="GeneID" id="30908499"/>
<sequence>MAKPENACLDALPSRKIYAAFEQNNGGKQTCTEISTWTTEIETILNNKLKGPYDAKQCAEKVANVWCYVSELTSKGEACKTICDFFYYWLGCTLVDILKYSHEFREIMNQIYGVLVKFPNTGKCETINTAPTTSTTFFKPRKIIFDYLYDCSIVNSCSESTGHNCTSAYSTYTEEVEQKYRMVCANCVIETGGDPCCRKLKQRGGTSIPPNLSDLTCPEVSDSEPVQQLLACIEQQQQQQEQQQEQVQFVGPASGGSVVPAAVSSAVGLVGLPALAFFLYKVQSTTTLYKVQYQ</sequence>
<dbReference type="AlphaFoldDB" id="A0A1B1DXR8"/>
<dbReference type="OrthoDB" id="10306079at2759"/>
<protein>
    <submittedName>
        <fullName evidence="2">Variable surface protein Vir7-like protein</fullName>
    </submittedName>
</protein>
<reference evidence="3" key="1">
    <citation type="submission" date="2016-06" db="EMBL/GenBank/DDBJ databases">
        <title>First high quality genome sequence of Plasmodium coatneyi using continuous long reads from single molecule, real-time sequencing.</title>
        <authorList>
            <person name="Chien J.-T."/>
            <person name="Pakala S.B."/>
            <person name="Geraldo J.A."/>
            <person name="Lapp S.A."/>
            <person name="Barnwell J.W."/>
            <person name="Kissinger J.C."/>
            <person name="Galinski M.R."/>
            <person name="Humphrey J.C."/>
        </authorList>
    </citation>
    <scope>NUCLEOTIDE SEQUENCE [LARGE SCALE GENOMIC DNA]</scope>
    <source>
        <strain evidence="3">Hackeri</strain>
    </source>
</reference>
<dbReference type="EMBL" id="CP016245">
    <property type="protein sequence ID" value="ANQ07573.1"/>
    <property type="molecule type" value="Genomic_DNA"/>
</dbReference>
<keyword evidence="1" id="KW-0812">Transmembrane</keyword>